<feature type="region of interest" description="Disordered" evidence="1">
    <location>
        <begin position="1"/>
        <end position="26"/>
    </location>
</feature>
<dbReference type="Gene3D" id="3.30.710.10">
    <property type="entry name" value="Potassium Channel Kv1.1, Chain A"/>
    <property type="match status" value="1"/>
</dbReference>
<reference evidence="3" key="1">
    <citation type="submission" date="2023-03" db="EMBL/GenBank/DDBJ databases">
        <title>Massive genome expansion in bonnet fungi (Mycena s.s.) driven by repeated elements and novel gene families across ecological guilds.</title>
        <authorList>
            <consortium name="Lawrence Berkeley National Laboratory"/>
            <person name="Harder C.B."/>
            <person name="Miyauchi S."/>
            <person name="Viragh M."/>
            <person name="Kuo A."/>
            <person name="Thoen E."/>
            <person name="Andreopoulos B."/>
            <person name="Lu D."/>
            <person name="Skrede I."/>
            <person name="Drula E."/>
            <person name="Henrissat B."/>
            <person name="Morin E."/>
            <person name="Kohler A."/>
            <person name="Barry K."/>
            <person name="LaButti K."/>
            <person name="Morin E."/>
            <person name="Salamov A."/>
            <person name="Lipzen A."/>
            <person name="Mereny Z."/>
            <person name="Hegedus B."/>
            <person name="Baldrian P."/>
            <person name="Stursova M."/>
            <person name="Weitz H."/>
            <person name="Taylor A."/>
            <person name="Grigoriev I.V."/>
            <person name="Nagy L.G."/>
            <person name="Martin F."/>
            <person name="Kauserud H."/>
        </authorList>
    </citation>
    <scope>NUCLEOTIDE SEQUENCE</scope>
    <source>
        <strain evidence="3">CBHHK067</strain>
    </source>
</reference>
<gene>
    <name evidence="3" type="ORF">B0H17DRAFT_1122679</name>
</gene>
<evidence type="ECO:0000313" key="4">
    <source>
        <dbReference type="Proteomes" id="UP001221757"/>
    </source>
</evidence>
<dbReference type="InterPro" id="IPR011333">
    <property type="entry name" value="SKP1/BTB/POZ_sf"/>
</dbReference>
<protein>
    <recommendedName>
        <fullName evidence="2">BTB domain-containing protein</fullName>
    </recommendedName>
</protein>
<dbReference type="Proteomes" id="UP001221757">
    <property type="component" value="Unassembled WGS sequence"/>
</dbReference>
<name>A0AAD7F7R0_MYCRO</name>
<evidence type="ECO:0000259" key="2">
    <source>
        <dbReference type="PROSITE" id="PS50097"/>
    </source>
</evidence>
<dbReference type="EMBL" id="JARKIE010001442">
    <property type="protein sequence ID" value="KAJ7602065.1"/>
    <property type="molecule type" value="Genomic_DNA"/>
</dbReference>
<feature type="compositionally biased region" description="Low complexity" evidence="1">
    <location>
        <begin position="1"/>
        <end position="16"/>
    </location>
</feature>
<feature type="domain" description="BTB" evidence="2">
    <location>
        <begin position="28"/>
        <end position="94"/>
    </location>
</feature>
<keyword evidence="4" id="KW-1185">Reference proteome</keyword>
<evidence type="ECO:0000256" key="1">
    <source>
        <dbReference type="SAM" id="MobiDB-lite"/>
    </source>
</evidence>
<evidence type="ECO:0000313" key="3">
    <source>
        <dbReference type="EMBL" id="KAJ7602065.1"/>
    </source>
</evidence>
<dbReference type="PROSITE" id="PS50097">
    <property type="entry name" value="BTB"/>
    <property type="match status" value="1"/>
</dbReference>
<organism evidence="3 4">
    <name type="scientific">Mycena rosella</name>
    <name type="common">Pink bonnet</name>
    <name type="synonym">Agaricus rosellus</name>
    <dbReference type="NCBI Taxonomy" id="1033263"/>
    <lineage>
        <taxon>Eukaryota</taxon>
        <taxon>Fungi</taxon>
        <taxon>Dikarya</taxon>
        <taxon>Basidiomycota</taxon>
        <taxon>Agaricomycotina</taxon>
        <taxon>Agaricomycetes</taxon>
        <taxon>Agaricomycetidae</taxon>
        <taxon>Agaricales</taxon>
        <taxon>Marasmiineae</taxon>
        <taxon>Mycenaceae</taxon>
        <taxon>Mycena</taxon>
    </lineage>
</organism>
<accession>A0AAD7F7R0</accession>
<dbReference type="InterPro" id="IPR000210">
    <property type="entry name" value="BTB/POZ_dom"/>
</dbReference>
<sequence>MSSDSAPPQDASAPFSGAADPEESMPPSDFIIRSGDLVDLHVHKDILKFVSVFFKNMLDGADPNELQRDGKPIVVLPEPISVLYRLLSIAYPGRSAEYCSLSEQTLDGVSVVYQTANKYLFMAAQKSLRDMLEDPTLLRAHPHRLFAIARLCDLPVLARKAALCTLESPVCSHPLLFLEMELLTAATFHKLYDFHHSCGTAAQKIAEETGGPLHIFGIGDPEYYHITCTSTNSGSATLVWWQYLKSSANECGSADVDEEHWGYPRRTAAQWFRNHAARLGTKLRAVPARHTVEAEALKIAPADRSVIDGCPNCRYKAEEHLASFAPQLAVYIEASNLKLAQDL</sequence>
<proteinExistence type="predicted"/>
<comment type="caution">
    <text evidence="3">The sequence shown here is derived from an EMBL/GenBank/DDBJ whole genome shotgun (WGS) entry which is preliminary data.</text>
</comment>
<dbReference type="Pfam" id="PF00651">
    <property type="entry name" value="BTB"/>
    <property type="match status" value="1"/>
</dbReference>
<dbReference type="AlphaFoldDB" id="A0AAD7F7R0"/>